<comment type="caution">
    <text evidence="2">The sequence shown here is derived from an EMBL/GenBank/DDBJ whole genome shotgun (WGS) entry which is preliminary data.</text>
</comment>
<dbReference type="Proteomes" id="UP001498771">
    <property type="component" value="Unassembled WGS sequence"/>
</dbReference>
<keyword evidence="3" id="KW-1185">Reference proteome</keyword>
<keyword evidence="1" id="KW-1133">Transmembrane helix</keyword>
<organism evidence="2 3">
    <name type="scientific">Myxozyma melibiosi</name>
    <dbReference type="NCBI Taxonomy" id="54550"/>
    <lineage>
        <taxon>Eukaryota</taxon>
        <taxon>Fungi</taxon>
        <taxon>Dikarya</taxon>
        <taxon>Ascomycota</taxon>
        <taxon>Saccharomycotina</taxon>
        <taxon>Lipomycetes</taxon>
        <taxon>Lipomycetales</taxon>
        <taxon>Lipomycetaceae</taxon>
        <taxon>Myxozyma</taxon>
    </lineage>
</organism>
<keyword evidence="1" id="KW-0472">Membrane</keyword>
<reference evidence="2 3" key="1">
    <citation type="submission" date="2024-03" db="EMBL/GenBank/DDBJ databases">
        <title>Genome-scale model development and genomic sequencing of the oleaginous clade Lipomyces.</title>
        <authorList>
            <consortium name="Lawrence Berkeley National Laboratory"/>
            <person name="Czajka J.J."/>
            <person name="Han Y."/>
            <person name="Kim J."/>
            <person name="Mondo S.J."/>
            <person name="Hofstad B.A."/>
            <person name="Robles A."/>
            <person name="Haridas S."/>
            <person name="Riley R."/>
            <person name="LaButti K."/>
            <person name="Pangilinan J."/>
            <person name="Andreopoulos W."/>
            <person name="Lipzen A."/>
            <person name="Yan J."/>
            <person name="Wang M."/>
            <person name="Ng V."/>
            <person name="Grigoriev I.V."/>
            <person name="Spatafora J.W."/>
            <person name="Magnuson J.K."/>
            <person name="Baker S.E."/>
            <person name="Pomraning K.R."/>
        </authorList>
    </citation>
    <scope>NUCLEOTIDE SEQUENCE [LARGE SCALE GENOMIC DNA]</scope>
    <source>
        <strain evidence="2 3">Phaff 52-87</strain>
    </source>
</reference>
<dbReference type="EMBL" id="JBBJBU010000002">
    <property type="protein sequence ID" value="KAK7206751.1"/>
    <property type="molecule type" value="Genomic_DNA"/>
</dbReference>
<name>A0ABR1FA76_9ASCO</name>
<evidence type="ECO:0000256" key="1">
    <source>
        <dbReference type="SAM" id="Phobius"/>
    </source>
</evidence>
<gene>
    <name evidence="2" type="ORF">BZA70DRAFT_275001</name>
</gene>
<proteinExistence type="predicted"/>
<evidence type="ECO:0000313" key="2">
    <source>
        <dbReference type="EMBL" id="KAK7206751.1"/>
    </source>
</evidence>
<evidence type="ECO:0000313" key="3">
    <source>
        <dbReference type="Proteomes" id="UP001498771"/>
    </source>
</evidence>
<dbReference type="RefSeq" id="XP_064769784.1">
    <property type="nucleotide sequence ID" value="XM_064912071.1"/>
</dbReference>
<sequence>MASVCTLRVRQIPSQAQISLRRHVSSVRLRPSQLVRAWLPPHTSLISESAGLLTERRLINSQNVYSGSRSLRHFSILSYRASEQLPPRRFSGDERFTEEDLKEAILSSHTLHGKSFLSKWLSTLLIAGTSVVVAGYFTYRIHYRDQAVFLPLWAKPYVFEEVLSPEQIQTLRNLTEDALLGALAYKESVGAMLGLPIIIEKMEDVKFSFPPDRPKEHVIVGVEFYREKSDQIFPRIRSSVRILSIEDAYSRLVTPFANAVGLDGGSDNEREPTSAVHELLDGLEKWKNRVWVDVNGTAVVHGSFVRNQNKSDGEEDSQKHYCVVKFKGFLDLERMNVVTIQSGELIAYEDGKESRRLEW</sequence>
<dbReference type="GeneID" id="90037583"/>
<feature type="transmembrane region" description="Helical" evidence="1">
    <location>
        <begin position="120"/>
        <end position="139"/>
    </location>
</feature>
<keyword evidence="1" id="KW-0812">Transmembrane</keyword>
<accession>A0ABR1FA76</accession>
<protein>
    <submittedName>
        <fullName evidence="2">Uncharacterized protein</fullName>
    </submittedName>
</protein>